<dbReference type="PIRSF" id="PIRSF010372">
    <property type="entry name" value="PaiB"/>
    <property type="match status" value="1"/>
</dbReference>
<dbReference type="Gene3D" id="2.30.110.10">
    <property type="entry name" value="Electron Transport, Fmn-binding Protein, Chain A"/>
    <property type="match status" value="1"/>
</dbReference>
<organism evidence="1 2">
    <name type="scientific">Halomonas nitroreducens</name>
    <dbReference type="NCBI Taxonomy" id="447425"/>
    <lineage>
        <taxon>Bacteria</taxon>
        <taxon>Pseudomonadati</taxon>
        <taxon>Pseudomonadota</taxon>
        <taxon>Gammaproteobacteria</taxon>
        <taxon>Oceanospirillales</taxon>
        <taxon>Halomonadaceae</taxon>
        <taxon>Halomonas</taxon>
    </lineage>
</organism>
<dbReference type="EMBL" id="RXNS01000014">
    <property type="protein sequence ID" value="RTR01169.1"/>
    <property type="molecule type" value="Genomic_DNA"/>
</dbReference>
<comment type="caution">
    <text evidence="1">The sequence shown here is derived from an EMBL/GenBank/DDBJ whole genome shotgun (WGS) entry which is preliminary data.</text>
</comment>
<gene>
    <name evidence="1" type="ORF">EKG36_14730</name>
</gene>
<dbReference type="AlphaFoldDB" id="A0A3S0K1V1"/>
<accession>A0A3S0K1V1</accession>
<dbReference type="PANTHER" id="PTHR35802">
    <property type="entry name" value="PROTEASE SYNTHASE AND SPORULATION PROTEIN PAI 2"/>
    <property type="match status" value="1"/>
</dbReference>
<sequence length="202" mass="22408">MPLAQAQALIDAHGFATLTDDRLRVSHLPLLLKRDEGPLGTLYGHFARANPHWRALDGRRVLAVFQGPHAYVSPRWYAARPAVPTWNYAIVHARGIVERLDDAATLVSMDALVARYEPDLLDDATLMSEAYRRRLLAGAVGLRIRLDELQGKAKLGQHRSREDRNGVLAGLGNSADPLARQLGGYTKRYLEDTLETEGEDPP</sequence>
<reference evidence="1 2" key="1">
    <citation type="submission" date="2018-12" db="EMBL/GenBank/DDBJ databases">
        <authorList>
            <person name="Yu L."/>
        </authorList>
    </citation>
    <scope>NUCLEOTIDE SEQUENCE [LARGE SCALE GENOMIC DNA]</scope>
    <source>
        <strain evidence="1 2">11S</strain>
    </source>
</reference>
<dbReference type="Pfam" id="PF04299">
    <property type="entry name" value="FMN_bind_2"/>
    <property type="match status" value="1"/>
</dbReference>
<dbReference type="InterPro" id="IPR012349">
    <property type="entry name" value="Split_barrel_FMN-bd"/>
</dbReference>
<dbReference type="PANTHER" id="PTHR35802:SF1">
    <property type="entry name" value="PROTEASE SYNTHASE AND SPORULATION PROTEIN PAI 2"/>
    <property type="match status" value="1"/>
</dbReference>
<dbReference type="SUPFAM" id="SSF50475">
    <property type="entry name" value="FMN-binding split barrel"/>
    <property type="match status" value="1"/>
</dbReference>
<evidence type="ECO:0000313" key="2">
    <source>
        <dbReference type="Proteomes" id="UP000267400"/>
    </source>
</evidence>
<name>A0A3S0K1V1_9GAMM</name>
<dbReference type="Proteomes" id="UP000267400">
    <property type="component" value="Unassembled WGS sequence"/>
</dbReference>
<evidence type="ECO:0000313" key="1">
    <source>
        <dbReference type="EMBL" id="RTR01169.1"/>
    </source>
</evidence>
<protein>
    <submittedName>
        <fullName evidence="1">FMN-binding negative transcriptional regulator</fullName>
    </submittedName>
</protein>
<dbReference type="OrthoDB" id="9794948at2"/>
<proteinExistence type="predicted"/>
<keyword evidence="2" id="KW-1185">Reference proteome</keyword>
<dbReference type="InterPro" id="IPR007396">
    <property type="entry name" value="TR_PAI2-type"/>
</dbReference>